<keyword evidence="5" id="KW-1185">Reference proteome</keyword>
<gene>
    <name evidence="4" type="ORF">ATO7_15592</name>
</gene>
<dbReference type="PROSITE" id="PS50263">
    <property type="entry name" value="CN_HYDROLASE"/>
    <property type="match status" value="1"/>
</dbReference>
<protein>
    <submittedName>
        <fullName evidence="4">Nitrilase/cyanide hydratase and apolipoprotein N-acyltransferase</fullName>
    </submittedName>
</protein>
<dbReference type="RefSeq" id="WP_083563366.1">
    <property type="nucleotide sequence ID" value="NZ_AQQV01000005.1"/>
</dbReference>
<dbReference type="InterPro" id="IPR045254">
    <property type="entry name" value="Nit1/2_C-N_Hydrolase"/>
</dbReference>
<keyword evidence="4" id="KW-0012">Acyltransferase</keyword>
<dbReference type="GO" id="GO:0016746">
    <property type="term" value="F:acyltransferase activity"/>
    <property type="evidence" value="ECO:0007669"/>
    <property type="project" value="UniProtKB-KW"/>
</dbReference>
<evidence type="ECO:0000313" key="4">
    <source>
        <dbReference type="EMBL" id="ORE85220.1"/>
    </source>
</evidence>
<dbReference type="PANTHER" id="PTHR23088">
    <property type="entry name" value="NITRILASE-RELATED"/>
    <property type="match status" value="1"/>
</dbReference>
<keyword evidence="4" id="KW-0808">Transferase</keyword>
<dbReference type="OrthoDB" id="9811121at2"/>
<dbReference type="InterPro" id="IPR001110">
    <property type="entry name" value="UPF0012_CS"/>
</dbReference>
<evidence type="ECO:0000259" key="3">
    <source>
        <dbReference type="PROSITE" id="PS50263"/>
    </source>
</evidence>
<dbReference type="Proteomes" id="UP000192342">
    <property type="component" value="Unassembled WGS sequence"/>
</dbReference>
<keyword evidence="4" id="KW-0449">Lipoprotein</keyword>
<feature type="domain" description="CN hydrolase" evidence="3">
    <location>
        <begin position="4"/>
        <end position="254"/>
    </location>
</feature>
<organism evidence="4 5">
    <name type="scientific">Oceanococcus atlanticus</name>
    <dbReference type="NCBI Taxonomy" id="1317117"/>
    <lineage>
        <taxon>Bacteria</taxon>
        <taxon>Pseudomonadati</taxon>
        <taxon>Pseudomonadota</taxon>
        <taxon>Gammaproteobacteria</taxon>
        <taxon>Chromatiales</taxon>
        <taxon>Oceanococcaceae</taxon>
        <taxon>Oceanococcus</taxon>
    </lineage>
</organism>
<dbReference type="Gene3D" id="3.60.110.10">
    <property type="entry name" value="Carbon-nitrogen hydrolase"/>
    <property type="match status" value="1"/>
</dbReference>
<dbReference type="PANTHER" id="PTHR23088:SF27">
    <property type="entry name" value="DEAMINATED GLUTATHIONE AMIDASE"/>
    <property type="match status" value="1"/>
</dbReference>
<evidence type="ECO:0000256" key="1">
    <source>
        <dbReference type="ARBA" id="ARBA00010613"/>
    </source>
</evidence>
<proteinExistence type="inferred from homology"/>
<comment type="caution">
    <text evidence="4">The sequence shown here is derived from an EMBL/GenBank/DDBJ whole genome shotgun (WGS) entry which is preliminary data.</text>
</comment>
<keyword evidence="2" id="KW-0378">Hydrolase</keyword>
<dbReference type="CDD" id="cd07572">
    <property type="entry name" value="nit"/>
    <property type="match status" value="1"/>
</dbReference>
<dbReference type="InterPro" id="IPR036526">
    <property type="entry name" value="C-N_Hydrolase_sf"/>
</dbReference>
<comment type="similarity">
    <text evidence="1">Belongs to the carbon-nitrogen hydrolase superfamily. NIT1/NIT2 family.</text>
</comment>
<evidence type="ECO:0000313" key="5">
    <source>
        <dbReference type="Proteomes" id="UP000192342"/>
    </source>
</evidence>
<accession>A0A1Y1SBE2</accession>
<dbReference type="SUPFAM" id="SSF56317">
    <property type="entry name" value="Carbon-nitrogen hydrolase"/>
    <property type="match status" value="1"/>
</dbReference>
<evidence type="ECO:0000256" key="2">
    <source>
        <dbReference type="ARBA" id="ARBA00022801"/>
    </source>
</evidence>
<dbReference type="PROSITE" id="PS01227">
    <property type="entry name" value="UPF0012"/>
    <property type="match status" value="1"/>
</dbReference>
<name>A0A1Y1SBE2_9GAMM</name>
<reference evidence="4 5" key="1">
    <citation type="submission" date="2013-04" db="EMBL/GenBank/DDBJ databases">
        <title>Oceanococcus atlanticus 22II-S10r2 Genome Sequencing.</title>
        <authorList>
            <person name="Lai Q."/>
            <person name="Li G."/>
            <person name="Shao Z."/>
        </authorList>
    </citation>
    <scope>NUCLEOTIDE SEQUENCE [LARGE SCALE GENOMIC DNA]</scope>
    <source>
        <strain evidence="4 5">22II-S10r2</strain>
    </source>
</reference>
<dbReference type="AlphaFoldDB" id="A0A1Y1SBE2"/>
<dbReference type="EMBL" id="AQQV01000005">
    <property type="protein sequence ID" value="ORE85220.1"/>
    <property type="molecule type" value="Genomic_DNA"/>
</dbReference>
<dbReference type="Pfam" id="PF00795">
    <property type="entry name" value="CN_hydrolase"/>
    <property type="match status" value="1"/>
</dbReference>
<dbReference type="GO" id="GO:0016811">
    <property type="term" value="F:hydrolase activity, acting on carbon-nitrogen (but not peptide) bonds, in linear amides"/>
    <property type="evidence" value="ECO:0007669"/>
    <property type="project" value="InterPro"/>
</dbReference>
<dbReference type="STRING" id="1317117.ATO7_15592"/>
<sequence length="272" mass="29830">MTQLNVAAVQYCASADAAANFACIEALVGEAARSGAQLVLLPENALFMGVHERDKLDLAEPLDDGPWQQALAALAARCGVHLVVGSFPLQVEADAQHVWPSTLVFDPAGQRVARYDKLHLFDVALDNGKVYQESRYFRRGDNAPQSFECHGVRVGLSICYDLRFPELYRQLVAEGAELLLVPAAFTHATGQEHWEVLLRARAIENLAGVVAANQCGTHPSGQRSWGHSMIVDPWGRVLASCDEQPGLCQAVIDLDALARRRREFPVLQHRSL</sequence>
<dbReference type="InterPro" id="IPR003010">
    <property type="entry name" value="C-N_Hydrolase"/>
</dbReference>